<sequence>MESDPNVMSYADIHGEWENREISIFGVVKSFISQLSIGQELTKVSMPSIFLMPYSVLELAASRYLKYFHILLPILQEADPSRRMAIVLQYFLTCVKDGNFQRKPYNALLGEVHQCFVKLPSTDGQGSTSQARFIGEQVTHHPPLSAFHISTPEGITLDCNVQFSAKFHMNSVSIVTTGATMISIPLRDGNDNVTTETYIIDKSLPDSLVKNVIFGTRSINWTDSVDIMCKSTNVSATLHFDKNEQVRGDIYRYNDETNQAEHHAIIKGCFSNIVTIDYLESHAKVEVKSKKEKKKAKKHAKSHKKQQQHTSATSSSSTSSATAPDNTLLNSTVLHPNQTLYPKQADPLSSLNVWKDVTKHIVANDMAQADVVKKEIEDEQRKRLHATKEDEKKERQYFKYDEDSELWVFKGWPTPN</sequence>
<dbReference type="Proteomes" id="UP000076078">
    <property type="component" value="Unassembled WGS sequence"/>
</dbReference>
<proteinExistence type="predicted"/>
<dbReference type="OrthoDB" id="14833at2759"/>
<dbReference type="STRING" id="361077.A0A152A4S6"/>
<dbReference type="Pfam" id="PF01237">
    <property type="entry name" value="Oxysterol_BP"/>
    <property type="match status" value="1"/>
</dbReference>
<evidence type="ECO:0000313" key="2">
    <source>
        <dbReference type="EMBL" id="KYR01246.1"/>
    </source>
</evidence>
<dbReference type="PANTHER" id="PTHR10972:SF152">
    <property type="entry name" value="OXYSTEROL-BINDING PROTEIN 7"/>
    <property type="match status" value="1"/>
</dbReference>
<dbReference type="GO" id="GO:0005829">
    <property type="term" value="C:cytosol"/>
    <property type="evidence" value="ECO:0007669"/>
    <property type="project" value="TreeGrafter"/>
</dbReference>
<reference evidence="2 3" key="1">
    <citation type="submission" date="2015-12" db="EMBL/GenBank/DDBJ databases">
        <title>Dictyostelia acquired genes for synthesis and detection of signals that induce cell-type specialization by lateral gene transfer from prokaryotes.</title>
        <authorList>
            <person name="Gloeckner G."/>
            <person name="Schaap P."/>
        </authorList>
    </citation>
    <scope>NUCLEOTIDE SEQUENCE [LARGE SCALE GENOMIC DNA]</scope>
    <source>
        <strain evidence="2 3">TK</strain>
    </source>
</reference>
<name>A0A152A4S6_TIELA</name>
<dbReference type="OMA" id="FSAKFHM"/>
<dbReference type="EMBL" id="LODT01000011">
    <property type="protein sequence ID" value="KYR01246.1"/>
    <property type="molecule type" value="Genomic_DNA"/>
</dbReference>
<accession>A0A152A4S6</accession>
<evidence type="ECO:0000313" key="3">
    <source>
        <dbReference type="Proteomes" id="UP000076078"/>
    </source>
</evidence>
<dbReference type="SUPFAM" id="SSF144000">
    <property type="entry name" value="Oxysterol-binding protein-like"/>
    <property type="match status" value="1"/>
</dbReference>
<dbReference type="Gene3D" id="2.40.160.120">
    <property type="match status" value="1"/>
</dbReference>
<keyword evidence="3" id="KW-1185">Reference proteome</keyword>
<feature type="region of interest" description="Disordered" evidence="1">
    <location>
        <begin position="287"/>
        <end position="329"/>
    </location>
</feature>
<protein>
    <submittedName>
        <fullName evidence="2">Oxysterol binding family protein</fullName>
    </submittedName>
</protein>
<dbReference type="AlphaFoldDB" id="A0A152A4S6"/>
<organism evidence="2 3">
    <name type="scientific">Tieghemostelium lacteum</name>
    <name type="common">Slime mold</name>
    <name type="synonym">Dictyostelium lacteum</name>
    <dbReference type="NCBI Taxonomy" id="361077"/>
    <lineage>
        <taxon>Eukaryota</taxon>
        <taxon>Amoebozoa</taxon>
        <taxon>Evosea</taxon>
        <taxon>Eumycetozoa</taxon>
        <taxon>Dictyostelia</taxon>
        <taxon>Dictyosteliales</taxon>
        <taxon>Raperosteliaceae</taxon>
        <taxon>Tieghemostelium</taxon>
    </lineage>
</organism>
<comment type="caution">
    <text evidence="2">The sequence shown here is derived from an EMBL/GenBank/DDBJ whole genome shotgun (WGS) entry which is preliminary data.</text>
</comment>
<dbReference type="Gene3D" id="6.10.140.1150">
    <property type="match status" value="1"/>
</dbReference>
<dbReference type="InterPro" id="IPR000648">
    <property type="entry name" value="Oxysterol-bd"/>
</dbReference>
<evidence type="ECO:0000256" key="1">
    <source>
        <dbReference type="SAM" id="MobiDB-lite"/>
    </source>
</evidence>
<gene>
    <name evidence="2" type="ORF">DLAC_02364</name>
</gene>
<dbReference type="PANTHER" id="PTHR10972">
    <property type="entry name" value="OXYSTEROL-BINDING PROTEIN-RELATED"/>
    <property type="match status" value="1"/>
</dbReference>
<feature type="compositionally biased region" description="Low complexity" evidence="1">
    <location>
        <begin position="310"/>
        <end position="323"/>
    </location>
</feature>
<dbReference type="FunCoup" id="A0A152A4S6">
    <property type="interactions" value="1"/>
</dbReference>
<dbReference type="InParanoid" id="A0A152A4S6"/>
<dbReference type="GO" id="GO:0016020">
    <property type="term" value="C:membrane"/>
    <property type="evidence" value="ECO:0007669"/>
    <property type="project" value="TreeGrafter"/>
</dbReference>
<feature type="compositionally biased region" description="Basic residues" evidence="1">
    <location>
        <begin position="290"/>
        <end position="307"/>
    </location>
</feature>
<dbReference type="GO" id="GO:0032934">
    <property type="term" value="F:sterol binding"/>
    <property type="evidence" value="ECO:0007669"/>
    <property type="project" value="TreeGrafter"/>
</dbReference>
<dbReference type="InterPro" id="IPR037239">
    <property type="entry name" value="OSBP_sf"/>
</dbReference>